<dbReference type="EMBL" id="JAAFOW010000310">
    <property type="protein sequence ID" value="KAF5267089.1"/>
    <property type="molecule type" value="Genomic_DNA"/>
</dbReference>
<dbReference type="PANTHER" id="PTHR42110:SF1">
    <property type="entry name" value="L-ASPARAGINASE, PUTATIVE (AFU_ORTHOLOGUE AFUA_3G11890)-RELATED"/>
    <property type="match status" value="1"/>
</dbReference>
<dbReference type="CDD" id="cd12148">
    <property type="entry name" value="fungal_TF_MHR"/>
    <property type="match status" value="1"/>
</dbReference>
<evidence type="ECO:0000313" key="1">
    <source>
        <dbReference type="EMBL" id="KAF5267089.1"/>
    </source>
</evidence>
<sequence>MPPINPGLEPLTRHACEPCRYRNTPPTWCRDAYLMIDINVIIYQEVGLGLTVGGREEEQLFVEPDLAAKLNTAPRYLLWSFMSLMLNFSTHNFFNGQESTAAEFYSREAEQTVMEESSEGVPAIELVQALCLIALKHLKTQKLNRAWMTTGTASRIEALRLLSYECLSTPRDHAQTRSYWLVHALECLFVPIKTTTSDLQIPDYPDLTLIPPLPDSSGTEEAAQDTVHVTGSSTTEIDRVGIIAHSLRIIDIWGELTSYLHTLRQGKTEKSWSPDSIHMRINLELIDFEAKSPKKLFLCNAYLSRRTKDEVSRYPEFWNRFMVGQLMWHATHAILNHPFIHLSLLASRGSIPPSCFFMQQRIDMAIYHSNWTFRLLEMFDNLMDIVDPMIANAMASTATVSWLFQFSKDQEIAQKAQNNLSKCEEFLCQVAQTWPHISQKALARENYRQCSSQGTTISFQSAWFWDLLSPRPSFGANEARAPDLRGETKSEISLKNHFVLPLHDGLGSEPGNPLVGADFGTESDEGSIHFGPVSHGRDWCAKGSGYGAAELNFGWLKCDYNMDKAKHAAPSTMTRSTAARHNRVTTDRNGIIENVHYVHVAVTDSEGCIIFSVGDPTRFTLARSTAKPAQAVAIIETGVCDTVFDQVDLALICASHNCEDKHVERAKAMMVKAGAQEVQYRCGGHASISPAINKLWAKRGVDYTGGVYNNCSGKHAGMIAGALAIGTDPQDYHLPEHPMQVRTKQVVEDLCPNPSLVQWGVDGCNLPAPAFPLFYLAQMYAKFAAAADTPEISSSARTKNLARVYHAMTQHPEFVAGEGRFCTELMEAYGGQLMGKLGADGCYAVGIRECADTKRLGVHGAVGISVKVDDGNYEVLYAVVMEVLEQLNIGTIQTRMSLQEWHYFKRRNTVEVVIGSVNLDDIQLHDE</sequence>
<dbReference type="Proteomes" id="UP000558688">
    <property type="component" value="Unassembled WGS sequence"/>
</dbReference>
<dbReference type="PANTHER" id="PTHR42110">
    <property type="entry name" value="L-ASPARAGINASE, PUTATIVE (AFU_ORTHOLOGUE AFUA_3G11890)-RELATED"/>
    <property type="match status" value="1"/>
</dbReference>
<evidence type="ECO:0008006" key="3">
    <source>
        <dbReference type="Google" id="ProtNLM"/>
    </source>
</evidence>
<gene>
    <name evidence="1" type="ORF">FOXYS1_2048</name>
</gene>
<organism evidence="1 2">
    <name type="scientific">Fusarium oxysporum</name>
    <name type="common">Fusarium vascular wilt</name>
    <dbReference type="NCBI Taxonomy" id="5507"/>
    <lineage>
        <taxon>Eukaryota</taxon>
        <taxon>Fungi</taxon>
        <taxon>Dikarya</taxon>
        <taxon>Ascomycota</taxon>
        <taxon>Pezizomycotina</taxon>
        <taxon>Sordariomycetes</taxon>
        <taxon>Hypocreomycetidae</taxon>
        <taxon>Hypocreales</taxon>
        <taxon>Nectriaceae</taxon>
        <taxon>Fusarium</taxon>
        <taxon>Fusarium oxysporum species complex</taxon>
    </lineage>
</organism>
<dbReference type="Pfam" id="PF06089">
    <property type="entry name" value="Asparaginase_II"/>
    <property type="match status" value="1"/>
</dbReference>
<reference evidence="1" key="1">
    <citation type="submission" date="2020-02" db="EMBL/GenBank/DDBJ databases">
        <title>Identification and distribution of gene clusters putatively required for synthesis of sphingolipid metabolism inhibitors in phylogenetically diverse species of the filamentous fungus Fusarium.</title>
        <authorList>
            <person name="Kim H.-S."/>
            <person name="Busman M."/>
            <person name="Brown D.W."/>
            <person name="Divon H."/>
            <person name="Uhlig S."/>
            <person name="Proctor R.H."/>
        </authorList>
    </citation>
    <scope>NUCLEOTIDE SEQUENCE [LARGE SCALE GENOMIC DNA]</scope>
    <source>
        <strain evidence="1">NRRL 39464</strain>
    </source>
</reference>
<dbReference type="InterPro" id="IPR010349">
    <property type="entry name" value="Asparaginase_II"/>
</dbReference>
<dbReference type="AlphaFoldDB" id="A0A8H5AKZ0"/>
<evidence type="ECO:0000313" key="2">
    <source>
        <dbReference type="Proteomes" id="UP000558688"/>
    </source>
</evidence>
<comment type="caution">
    <text evidence="1">The sequence shown here is derived from an EMBL/GenBank/DDBJ whole genome shotgun (WGS) entry which is preliminary data.</text>
</comment>
<protein>
    <recommendedName>
        <fullName evidence="3">L-asparaginase II</fullName>
    </recommendedName>
</protein>
<proteinExistence type="predicted"/>
<accession>A0A8H5AKZ0</accession>
<name>A0A8H5AKZ0_FUSOX</name>